<dbReference type="PROSITE" id="PS51257">
    <property type="entry name" value="PROKAR_LIPOPROTEIN"/>
    <property type="match status" value="1"/>
</dbReference>
<dbReference type="Proteomes" id="UP000245507">
    <property type="component" value="Unassembled WGS sequence"/>
</dbReference>
<reference evidence="3 4" key="1">
    <citation type="submission" date="2018-05" db="EMBL/GenBank/DDBJ databases">
        <title>Nocardioides silvaticus genome.</title>
        <authorList>
            <person name="Li C."/>
            <person name="Wang G."/>
        </authorList>
    </citation>
    <scope>NUCLEOTIDE SEQUENCE [LARGE SCALE GENOMIC DNA]</scope>
    <source>
        <strain evidence="3 4">CCTCC AB 2018079</strain>
    </source>
</reference>
<feature type="chain" id="PRO_5016410511" description="Lipoprotein" evidence="2">
    <location>
        <begin position="25"/>
        <end position="206"/>
    </location>
</feature>
<evidence type="ECO:0000256" key="2">
    <source>
        <dbReference type="SAM" id="SignalP"/>
    </source>
</evidence>
<name>A0A316TJ59_9ACTN</name>
<feature type="signal peptide" evidence="2">
    <location>
        <begin position="1"/>
        <end position="24"/>
    </location>
</feature>
<organism evidence="3 4">
    <name type="scientific">Nocardioides silvaticus</name>
    <dbReference type="NCBI Taxonomy" id="2201891"/>
    <lineage>
        <taxon>Bacteria</taxon>
        <taxon>Bacillati</taxon>
        <taxon>Actinomycetota</taxon>
        <taxon>Actinomycetes</taxon>
        <taxon>Propionibacteriales</taxon>
        <taxon>Nocardioidaceae</taxon>
        <taxon>Nocardioides</taxon>
    </lineage>
</organism>
<evidence type="ECO:0008006" key="5">
    <source>
        <dbReference type="Google" id="ProtNLM"/>
    </source>
</evidence>
<evidence type="ECO:0000313" key="3">
    <source>
        <dbReference type="EMBL" id="PWN02374.1"/>
    </source>
</evidence>
<keyword evidence="2" id="KW-0732">Signal</keyword>
<dbReference type="RefSeq" id="WP_109695079.1">
    <property type="nucleotide sequence ID" value="NZ_QGDD01000006.1"/>
</dbReference>
<comment type="caution">
    <text evidence="3">The sequence shown here is derived from an EMBL/GenBank/DDBJ whole genome shotgun (WGS) entry which is preliminary data.</text>
</comment>
<gene>
    <name evidence="3" type="ORF">DJ010_14845</name>
</gene>
<dbReference type="AlphaFoldDB" id="A0A316TJ59"/>
<protein>
    <recommendedName>
        <fullName evidence="5">Lipoprotein</fullName>
    </recommendedName>
</protein>
<sequence>MTATRAAATAVTLAALALGLTACGDDGGDDTGSGAPDLDPTSEATSATDAPTSEGADPEAIPTSYPAVGLEYDGLPELEGKYRDALATFVAFDRGRLQLLREAKMNALITGNAAQQVVATFQSTASYLQQNNAHYRGTTVASFDNVEEGNDLLGLDLCLDGTELRYVEGGSASAPEGPARVPFRVILTLHDGTWTVTEAGSQEGSC</sequence>
<feature type="compositionally biased region" description="Polar residues" evidence="1">
    <location>
        <begin position="42"/>
        <end position="51"/>
    </location>
</feature>
<proteinExistence type="predicted"/>
<accession>A0A316TJ59</accession>
<feature type="region of interest" description="Disordered" evidence="1">
    <location>
        <begin position="25"/>
        <end position="61"/>
    </location>
</feature>
<dbReference type="EMBL" id="QGDD01000006">
    <property type="protein sequence ID" value="PWN02374.1"/>
    <property type="molecule type" value="Genomic_DNA"/>
</dbReference>
<keyword evidence="4" id="KW-1185">Reference proteome</keyword>
<evidence type="ECO:0000313" key="4">
    <source>
        <dbReference type="Proteomes" id="UP000245507"/>
    </source>
</evidence>
<evidence type="ECO:0000256" key="1">
    <source>
        <dbReference type="SAM" id="MobiDB-lite"/>
    </source>
</evidence>